<dbReference type="Gene3D" id="1.10.10.60">
    <property type="entry name" value="Homeodomain-like"/>
    <property type="match status" value="1"/>
</dbReference>
<sequence length="364" mass="39427">MAQRYEDLAHYGLYEMGAVYGGGPAHPGARSRQSIHPAAGTYAPHQCSQSNHSSSLAGPAGDKDVIYGHPLFPLLTLVFEKCELATCTPRQSGTGGGAVCSSDSFSEDVAVFSKQIRPEEPAGSSHPELDELMVQAIQVLWFHLLELEKVHELCDDFCHRYIGCLKGKMPLDRAADGSHATRWDGEDFVSMLGSGAEQVSWSRHQAAGTPGPPSGGDNSHSGNSSERGSGDCPAASPSLGEDDHLEKDKLHNKKRGIFPKAATNLLRAWLFQHLPHPYPSEEQKKLLAQDTGLTVLQVNNWFINARRRIVQPMIDQSNRAVSQAGAFGADAQPPGGFVVDEQMHMGIRPGPMADAGVDGHWRYM</sequence>
<dbReference type="OMA" id="WIRDRED"/>
<dbReference type="STRING" id="99883.ENSTNIP00000007155"/>
<dbReference type="Pfam" id="PF05920">
    <property type="entry name" value="Homeobox_KN"/>
    <property type="match status" value="1"/>
</dbReference>
<comment type="function">
    <text evidence="1">Sequence-specific transcription factor which is part of a developmental regulatory system that provides cells with specific positional identities on the anterior-posterior axis.</text>
</comment>
<evidence type="ECO:0000256" key="2">
    <source>
        <dbReference type="ARBA" id="ARBA00009661"/>
    </source>
</evidence>
<evidence type="ECO:0000256" key="3">
    <source>
        <dbReference type="ARBA" id="ARBA00023125"/>
    </source>
</evidence>
<dbReference type="GeneTree" id="ENSGT00940000156327"/>
<comment type="subcellular location">
    <subcellularLocation>
        <location evidence="6">Nucleus</location>
    </subcellularLocation>
</comment>
<evidence type="ECO:0000259" key="8">
    <source>
        <dbReference type="PROSITE" id="PS50071"/>
    </source>
</evidence>
<keyword evidence="3 6" id="KW-0238">DNA-binding</keyword>
<dbReference type="Pfam" id="PF16493">
    <property type="entry name" value="Meis_PKNOX_N"/>
    <property type="match status" value="1"/>
</dbReference>
<dbReference type="GO" id="GO:0005634">
    <property type="term" value="C:nucleus"/>
    <property type="evidence" value="ECO:0007669"/>
    <property type="project" value="UniProtKB-SubCell"/>
</dbReference>
<feature type="domain" description="Homeobox" evidence="8">
    <location>
        <begin position="249"/>
        <end position="312"/>
    </location>
</feature>
<reference evidence="9" key="3">
    <citation type="submission" date="2025-09" db="UniProtKB">
        <authorList>
            <consortium name="Ensembl"/>
        </authorList>
    </citation>
    <scope>IDENTIFICATION</scope>
</reference>
<reference evidence="10" key="1">
    <citation type="journal article" date="2004" name="Nature">
        <title>Genome duplication in the teleost fish Tetraodon nigroviridis reveals the early vertebrate proto-karyotype.</title>
        <authorList>
            <person name="Jaillon O."/>
            <person name="Aury J.-M."/>
            <person name="Brunet F."/>
            <person name="Petit J.-L."/>
            <person name="Stange-Thomann N."/>
            <person name="Mauceli E."/>
            <person name="Bouneau L."/>
            <person name="Fischer C."/>
            <person name="Ozouf-Costaz C."/>
            <person name="Bernot A."/>
            <person name="Nicaud S."/>
            <person name="Jaffe D."/>
            <person name="Fisher S."/>
            <person name="Lutfalla G."/>
            <person name="Dossat C."/>
            <person name="Segurens B."/>
            <person name="Dasilva C."/>
            <person name="Salanoubat M."/>
            <person name="Levy M."/>
            <person name="Boudet N."/>
            <person name="Castellano S."/>
            <person name="Anthouard V."/>
            <person name="Jubin C."/>
            <person name="Castelli V."/>
            <person name="Katinka M."/>
            <person name="Vacherie B."/>
            <person name="Biemont C."/>
            <person name="Skalli Z."/>
            <person name="Cattolico L."/>
            <person name="Poulain J."/>
            <person name="De Berardinis V."/>
            <person name="Cruaud C."/>
            <person name="Duprat S."/>
            <person name="Brottier P."/>
            <person name="Coutanceau J.-P."/>
            <person name="Gouzy J."/>
            <person name="Parra G."/>
            <person name="Lardier G."/>
            <person name="Chapple C."/>
            <person name="McKernan K.J."/>
            <person name="McEwan P."/>
            <person name="Bosak S."/>
            <person name="Kellis M."/>
            <person name="Volff J.-N."/>
            <person name="Guigo R."/>
            <person name="Zody M.C."/>
            <person name="Mesirov J."/>
            <person name="Lindblad-Toh K."/>
            <person name="Birren B."/>
            <person name="Nusbaum C."/>
            <person name="Kahn D."/>
            <person name="Robinson-Rechavi M."/>
            <person name="Laudet V."/>
            <person name="Schachter V."/>
            <person name="Quetier F."/>
            <person name="Saurin W."/>
            <person name="Scarpelli C."/>
            <person name="Wincker P."/>
            <person name="Lander E.S."/>
            <person name="Weissenbach J."/>
            <person name="Roest Crollius H."/>
        </authorList>
    </citation>
    <scope>NUCLEOTIDE SEQUENCE [LARGE SCALE GENOMIC DNA]</scope>
</reference>
<dbReference type="InterPro" id="IPR009057">
    <property type="entry name" value="Homeodomain-like_sf"/>
</dbReference>
<comment type="similarity">
    <text evidence="2">Belongs to the TALE/MEIS homeobox family.</text>
</comment>
<evidence type="ECO:0000256" key="4">
    <source>
        <dbReference type="ARBA" id="ARBA00023155"/>
    </source>
</evidence>
<evidence type="ECO:0000313" key="9">
    <source>
        <dbReference type="Ensembl" id="ENSTNIP00000007155.1"/>
    </source>
</evidence>
<evidence type="ECO:0000256" key="6">
    <source>
        <dbReference type="PROSITE-ProRule" id="PRU00108"/>
    </source>
</evidence>
<proteinExistence type="inferred from homology"/>
<feature type="region of interest" description="Disordered" evidence="7">
    <location>
        <begin position="199"/>
        <end position="244"/>
    </location>
</feature>
<dbReference type="GO" id="GO:0003677">
    <property type="term" value="F:DNA binding"/>
    <property type="evidence" value="ECO:0007669"/>
    <property type="project" value="UniProtKB-UniRule"/>
</dbReference>
<feature type="compositionally biased region" description="Low complexity" evidence="7">
    <location>
        <begin position="215"/>
        <end position="225"/>
    </location>
</feature>
<dbReference type="SUPFAM" id="SSF46689">
    <property type="entry name" value="Homeodomain-like"/>
    <property type="match status" value="1"/>
</dbReference>
<reference evidence="9" key="2">
    <citation type="submission" date="2025-08" db="UniProtKB">
        <authorList>
            <consortium name="Ensembl"/>
        </authorList>
    </citation>
    <scope>IDENTIFICATION</scope>
</reference>
<protein>
    <recommendedName>
        <fullName evidence="8">Homeobox domain-containing protein</fullName>
    </recommendedName>
</protein>
<dbReference type="Proteomes" id="UP000007303">
    <property type="component" value="Unassembled WGS sequence"/>
</dbReference>
<name>H3CFX8_TETNG</name>
<feature type="DNA-binding region" description="Homeobox" evidence="6">
    <location>
        <begin position="251"/>
        <end position="313"/>
    </location>
</feature>
<keyword evidence="10" id="KW-1185">Reference proteome</keyword>
<evidence type="ECO:0000256" key="1">
    <source>
        <dbReference type="ARBA" id="ARBA00003263"/>
    </source>
</evidence>
<dbReference type="InterPro" id="IPR008422">
    <property type="entry name" value="KN_HD"/>
</dbReference>
<dbReference type="FunFam" id="1.10.10.60:FF:000004">
    <property type="entry name" value="Meis2 homeobox isoform 2c"/>
    <property type="match status" value="1"/>
</dbReference>
<dbReference type="PANTHER" id="PTHR11850">
    <property type="entry name" value="HOMEOBOX PROTEIN TRANSCRIPTION FACTORS"/>
    <property type="match status" value="1"/>
</dbReference>
<keyword evidence="5 6" id="KW-0539">Nucleus</keyword>
<dbReference type="AlphaFoldDB" id="H3CFX8"/>
<dbReference type="InterPro" id="IPR032453">
    <property type="entry name" value="PKNOX/Meis_N"/>
</dbReference>
<dbReference type="HOGENOM" id="CLU_023139_1_1_1"/>
<keyword evidence="4 6" id="KW-0371">Homeobox</keyword>
<evidence type="ECO:0000256" key="5">
    <source>
        <dbReference type="ARBA" id="ARBA00023242"/>
    </source>
</evidence>
<organism evidence="9 10">
    <name type="scientific">Tetraodon nigroviridis</name>
    <name type="common">Spotted green pufferfish</name>
    <name type="synonym">Chelonodon nigroviridis</name>
    <dbReference type="NCBI Taxonomy" id="99883"/>
    <lineage>
        <taxon>Eukaryota</taxon>
        <taxon>Metazoa</taxon>
        <taxon>Chordata</taxon>
        <taxon>Craniata</taxon>
        <taxon>Vertebrata</taxon>
        <taxon>Euteleostomi</taxon>
        <taxon>Actinopterygii</taxon>
        <taxon>Neopterygii</taxon>
        <taxon>Teleostei</taxon>
        <taxon>Neoteleostei</taxon>
        <taxon>Acanthomorphata</taxon>
        <taxon>Eupercaria</taxon>
        <taxon>Tetraodontiformes</taxon>
        <taxon>Tetradontoidea</taxon>
        <taxon>Tetraodontidae</taxon>
        <taxon>Tetraodon</taxon>
    </lineage>
</organism>
<dbReference type="GO" id="GO:0006355">
    <property type="term" value="P:regulation of DNA-templated transcription"/>
    <property type="evidence" value="ECO:0007669"/>
    <property type="project" value="InterPro"/>
</dbReference>
<dbReference type="InterPro" id="IPR050224">
    <property type="entry name" value="TALE_homeobox"/>
</dbReference>
<dbReference type="PROSITE" id="PS50071">
    <property type="entry name" value="HOMEOBOX_2"/>
    <property type="match status" value="1"/>
</dbReference>
<dbReference type="InParanoid" id="H3CFX8"/>
<dbReference type="Ensembl" id="ENSTNIT00000007312.1">
    <property type="protein sequence ID" value="ENSTNIP00000007155.1"/>
    <property type="gene ID" value="ENSTNIG00000004508.1"/>
</dbReference>
<accession>H3CFX8</accession>
<evidence type="ECO:0000256" key="7">
    <source>
        <dbReference type="SAM" id="MobiDB-lite"/>
    </source>
</evidence>
<evidence type="ECO:0000313" key="10">
    <source>
        <dbReference type="Proteomes" id="UP000007303"/>
    </source>
</evidence>
<dbReference type="CDD" id="cd00086">
    <property type="entry name" value="homeodomain"/>
    <property type="match status" value="1"/>
</dbReference>
<dbReference type="InterPro" id="IPR001356">
    <property type="entry name" value="HD"/>
</dbReference>
<dbReference type="SMART" id="SM00389">
    <property type="entry name" value="HOX"/>
    <property type="match status" value="1"/>
</dbReference>